<dbReference type="InterPro" id="IPR012296">
    <property type="entry name" value="Nuclease_put_TT1808"/>
</dbReference>
<dbReference type="Proteomes" id="UP001155144">
    <property type="component" value="Unassembled WGS sequence"/>
</dbReference>
<reference evidence="3" key="1">
    <citation type="submission" date="2022-08" db="EMBL/GenBank/DDBJ databases">
        <title>Genomic Encyclopedia of Type Strains, Phase V (KMG-V): Genome sequencing to study the core and pangenomes of soil and plant-associated prokaryotes.</title>
        <authorList>
            <person name="Whitman W."/>
        </authorList>
    </citation>
    <scope>NUCLEOTIDE SEQUENCE</scope>
    <source>
        <strain evidence="3">SP2016B</strain>
        <strain evidence="5">SP3002</strain>
        <strain evidence="4">SP3026</strain>
    </source>
</reference>
<feature type="domain" description="Putative restriction endonuclease" evidence="2">
    <location>
        <begin position="31"/>
        <end position="175"/>
    </location>
</feature>
<evidence type="ECO:0000313" key="5">
    <source>
        <dbReference type="EMBL" id="MCS4157318.1"/>
    </source>
</evidence>
<sequence length="201" mass="22382">MTELASPAATDVQPRRFTSDEVQAMLHAGILHEDDPLELIDGQLVVMSPINDPHIVCVNHLNRLFVERTTPDVVVSVQNPVRIDEHNEPEPDVVLSTALDGAPRPDNVLLLVEVSDTTLTYDRDVKRPLYARAGIPEVWIVDLDARQIEVHREPDDDVYRTRHLAGLDDTVTPERPTSVGDIPVRDILGDLPEPESDESEA</sequence>
<organism evidence="3 6">
    <name type="scientific">Salinibacter ruber</name>
    <dbReference type="NCBI Taxonomy" id="146919"/>
    <lineage>
        <taxon>Bacteria</taxon>
        <taxon>Pseudomonadati</taxon>
        <taxon>Rhodothermota</taxon>
        <taxon>Rhodothermia</taxon>
        <taxon>Rhodothermales</taxon>
        <taxon>Salinibacteraceae</taxon>
        <taxon>Salinibacter</taxon>
    </lineage>
</organism>
<dbReference type="EMBL" id="JANTYZ010000001">
    <property type="protein sequence ID" value="MCS3863700.1"/>
    <property type="molecule type" value="Genomic_DNA"/>
</dbReference>
<name>A0A840ECE5_9BACT</name>
<dbReference type="AlphaFoldDB" id="A0A840ECE5"/>
<dbReference type="Gene3D" id="3.90.1570.10">
    <property type="entry name" value="tt1808, chain A"/>
    <property type="match status" value="1"/>
</dbReference>
<feature type="compositionally biased region" description="Acidic residues" evidence="1">
    <location>
        <begin position="192"/>
        <end position="201"/>
    </location>
</feature>
<dbReference type="Pfam" id="PF05685">
    <property type="entry name" value="Uma2"/>
    <property type="match status" value="1"/>
</dbReference>
<keyword evidence="3" id="KW-0540">Nuclease</keyword>
<dbReference type="CDD" id="cd06260">
    <property type="entry name" value="DUF820-like"/>
    <property type="match status" value="1"/>
</dbReference>
<keyword evidence="3" id="KW-0255">Endonuclease</keyword>
<dbReference type="EMBL" id="JANUBL010000001">
    <property type="protein sequence ID" value="MCS4119925.1"/>
    <property type="molecule type" value="Genomic_DNA"/>
</dbReference>
<dbReference type="Proteomes" id="UP001155034">
    <property type="component" value="Unassembled WGS sequence"/>
</dbReference>
<evidence type="ECO:0000313" key="6">
    <source>
        <dbReference type="Proteomes" id="UP001155034"/>
    </source>
</evidence>
<dbReference type="InterPro" id="IPR008538">
    <property type="entry name" value="Uma2"/>
</dbReference>
<proteinExistence type="predicted"/>
<dbReference type="InterPro" id="IPR011335">
    <property type="entry name" value="Restrct_endonuc-II-like"/>
</dbReference>
<dbReference type="SUPFAM" id="SSF52980">
    <property type="entry name" value="Restriction endonuclease-like"/>
    <property type="match status" value="1"/>
</dbReference>
<protein>
    <submittedName>
        <fullName evidence="3">Uma2 family endonuclease</fullName>
    </submittedName>
</protein>
<dbReference type="EMBL" id="JANTZM010000005">
    <property type="protein sequence ID" value="MCS4157318.1"/>
    <property type="molecule type" value="Genomic_DNA"/>
</dbReference>
<dbReference type="PANTHER" id="PTHR35400:SF3">
    <property type="entry name" value="SLL1072 PROTEIN"/>
    <property type="match status" value="1"/>
</dbReference>
<evidence type="ECO:0000256" key="1">
    <source>
        <dbReference type="SAM" id="MobiDB-lite"/>
    </source>
</evidence>
<evidence type="ECO:0000313" key="4">
    <source>
        <dbReference type="EMBL" id="MCS4119925.1"/>
    </source>
</evidence>
<dbReference type="Proteomes" id="UP001155110">
    <property type="component" value="Unassembled WGS sequence"/>
</dbReference>
<dbReference type="GO" id="GO:0004519">
    <property type="term" value="F:endonuclease activity"/>
    <property type="evidence" value="ECO:0007669"/>
    <property type="project" value="UniProtKB-KW"/>
</dbReference>
<keyword evidence="3" id="KW-0378">Hydrolase</keyword>
<gene>
    <name evidence="4" type="ORF">GGP45_000243</name>
    <name evidence="3" type="ORF">GGP82_000231</name>
    <name evidence="5" type="ORF">GGP99_001277</name>
</gene>
<dbReference type="RefSeq" id="WP_013062485.1">
    <property type="nucleotide sequence ID" value="NZ_CALTRY010000006.1"/>
</dbReference>
<feature type="region of interest" description="Disordered" evidence="1">
    <location>
        <begin position="169"/>
        <end position="201"/>
    </location>
</feature>
<evidence type="ECO:0000313" key="3">
    <source>
        <dbReference type="EMBL" id="MCS3863700.1"/>
    </source>
</evidence>
<evidence type="ECO:0000259" key="2">
    <source>
        <dbReference type="Pfam" id="PF05685"/>
    </source>
</evidence>
<dbReference type="PANTHER" id="PTHR35400">
    <property type="entry name" value="SLR1083 PROTEIN"/>
    <property type="match status" value="1"/>
</dbReference>
<accession>A0A840ECE5</accession>
<comment type="caution">
    <text evidence="3">The sequence shown here is derived from an EMBL/GenBank/DDBJ whole genome shotgun (WGS) entry which is preliminary data.</text>
</comment>